<name>A0AAW2VG39_9LAMI</name>
<proteinExistence type="predicted"/>
<reference evidence="1" key="1">
    <citation type="submission" date="2020-06" db="EMBL/GenBank/DDBJ databases">
        <authorList>
            <person name="Li T."/>
            <person name="Hu X."/>
            <person name="Zhang T."/>
            <person name="Song X."/>
            <person name="Zhang H."/>
            <person name="Dai N."/>
            <person name="Sheng W."/>
            <person name="Hou X."/>
            <person name="Wei L."/>
        </authorList>
    </citation>
    <scope>NUCLEOTIDE SEQUENCE</scope>
    <source>
        <strain evidence="1">KEN1</strain>
        <tissue evidence="1">Leaf</tissue>
    </source>
</reference>
<comment type="caution">
    <text evidence="1">The sequence shown here is derived from an EMBL/GenBank/DDBJ whole genome shotgun (WGS) entry which is preliminary data.</text>
</comment>
<dbReference type="AlphaFoldDB" id="A0AAW2VG39"/>
<evidence type="ECO:0000313" key="1">
    <source>
        <dbReference type="EMBL" id="KAL0427949.1"/>
    </source>
</evidence>
<dbReference type="InterPro" id="IPR004242">
    <property type="entry name" value="Transposase_21"/>
</dbReference>
<protein>
    <submittedName>
        <fullName evidence="1">Uncharacterized protein</fullName>
    </submittedName>
</protein>
<dbReference type="EMBL" id="JACGWN010000010">
    <property type="protein sequence ID" value="KAL0427949.1"/>
    <property type="molecule type" value="Genomic_DNA"/>
</dbReference>
<reference evidence="1" key="2">
    <citation type="journal article" date="2024" name="Plant">
        <title>Genomic evolution and insights into agronomic trait innovations of Sesamum species.</title>
        <authorList>
            <person name="Miao H."/>
            <person name="Wang L."/>
            <person name="Qu L."/>
            <person name="Liu H."/>
            <person name="Sun Y."/>
            <person name="Le M."/>
            <person name="Wang Q."/>
            <person name="Wei S."/>
            <person name="Zheng Y."/>
            <person name="Lin W."/>
            <person name="Duan Y."/>
            <person name="Cao H."/>
            <person name="Xiong S."/>
            <person name="Wang X."/>
            <person name="Wei L."/>
            <person name="Li C."/>
            <person name="Ma Q."/>
            <person name="Ju M."/>
            <person name="Zhao R."/>
            <person name="Li G."/>
            <person name="Mu C."/>
            <person name="Tian Q."/>
            <person name="Mei H."/>
            <person name="Zhang T."/>
            <person name="Gao T."/>
            <person name="Zhang H."/>
        </authorList>
    </citation>
    <scope>NUCLEOTIDE SEQUENCE</scope>
    <source>
        <strain evidence="1">KEN1</strain>
    </source>
</reference>
<accession>A0AAW2VG39</accession>
<dbReference type="Pfam" id="PF02992">
    <property type="entry name" value="Transposase_21"/>
    <property type="match status" value="1"/>
</dbReference>
<organism evidence="1">
    <name type="scientific">Sesamum latifolium</name>
    <dbReference type="NCBI Taxonomy" id="2727402"/>
    <lineage>
        <taxon>Eukaryota</taxon>
        <taxon>Viridiplantae</taxon>
        <taxon>Streptophyta</taxon>
        <taxon>Embryophyta</taxon>
        <taxon>Tracheophyta</taxon>
        <taxon>Spermatophyta</taxon>
        <taxon>Magnoliopsida</taxon>
        <taxon>eudicotyledons</taxon>
        <taxon>Gunneridae</taxon>
        <taxon>Pentapetalae</taxon>
        <taxon>asterids</taxon>
        <taxon>lamiids</taxon>
        <taxon>Lamiales</taxon>
        <taxon>Pedaliaceae</taxon>
        <taxon>Sesamum</taxon>
    </lineage>
</organism>
<sequence>MYASKATAEEGSMCHPSNAEALKHFDRTYSDFVEEPRNIRLGLYTDGFAQHGKYDRTYSCWSFILAPYNLRPGMHMSSEYMFLMMVIPDPSNPKRLMDVYLEPLIKELLQLWHVGV</sequence>
<gene>
    <name evidence="1" type="ORF">Slati_2969700</name>
</gene>